<evidence type="ECO:0000256" key="1">
    <source>
        <dbReference type="SAM" id="MobiDB-lite"/>
    </source>
</evidence>
<name>A0A3P1WXF4_9ACTN</name>
<dbReference type="OrthoDB" id="9811352at2"/>
<proteinExistence type="predicted"/>
<dbReference type="PROSITE" id="PS51318">
    <property type="entry name" value="TAT"/>
    <property type="match status" value="1"/>
</dbReference>
<dbReference type="EMBL" id="RQYT01000006">
    <property type="protein sequence ID" value="RRD50437.1"/>
    <property type="molecule type" value="Genomic_DNA"/>
</dbReference>
<evidence type="ECO:0000313" key="4">
    <source>
        <dbReference type="Proteomes" id="UP000280935"/>
    </source>
</evidence>
<evidence type="ECO:0000313" key="3">
    <source>
        <dbReference type="EMBL" id="RRD50437.1"/>
    </source>
</evidence>
<dbReference type="InterPro" id="IPR041017">
    <property type="entry name" value="Thioredoxin_10"/>
</dbReference>
<accession>A0A3P1WXF4</accession>
<dbReference type="RefSeq" id="WP_125227295.1">
    <property type="nucleotide sequence ID" value="NZ_RQYT01000006.1"/>
</dbReference>
<feature type="region of interest" description="Disordered" evidence="1">
    <location>
        <begin position="31"/>
        <end position="60"/>
    </location>
</feature>
<dbReference type="Proteomes" id="UP000280935">
    <property type="component" value="Unassembled WGS sequence"/>
</dbReference>
<evidence type="ECO:0000259" key="2">
    <source>
        <dbReference type="Pfam" id="PF17991"/>
    </source>
</evidence>
<feature type="domain" description="DipZ thioredoxin-like C-terminal" evidence="2">
    <location>
        <begin position="62"/>
        <end position="186"/>
    </location>
</feature>
<dbReference type="AlphaFoldDB" id="A0A3P1WXF4"/>
<protein>
    <recommendedName>
        <fullName evidence="2">DipZ thioredoxin-like C-terminal domain-containing protein</fullName>
    </recommendedName>
</protein>
<sequence length="200" mass="21110">MTRCRRGLLWGLALAGFLGLLLALAHTAPAPHEGTPPRGPAHSARTLAASSPTTVEQPAVSPGTVLAAGLAVGYKGAPDLDPHSIDYGPRGELSSHQWHLEGEWQVNEEAVTALSEGATLRYRFDGRTMAVVLDAPSEARVRVRVDGRIGHPGADVVDGVVTIDSGRAYEVVRLPQSARGTLVELSLDQRVVARAVAFDS</sequence>
<dbReference type="Gene3D" id="2.60.120.260">
    <property type="entry name" value="Galactose-binding domain-like"/>
    <property type="match status" value="1"/>
</dbReference>
<reference evidence="3 4" key="1">
    <citation type="submission" date="2018-11" db="EMBL/GenBank/DDBJ databases">
        <title>Genomes From Bacteria Associated with the Canine Oral Cavity: a Test Case for Automated Genome-Based Taxonomic Assignment.</title>
        <authorList>
            <person name="Coil D.A."/>
            <person name="Jospin G."/>
            <person name="Darling A.E."/>
            <person name="Wallis C."/>
            <person name="Davis I.J."/>
            <person name="Harris S."/>
            <person name="Eisen J.A."/>
            <person name="Holcombe L.J."/>
            <person name="O'Flynn C."/>
        </authorList>
    </citation>
    <scope>NUCLEOTIDE SEQUENCE [LARGE SCALE GENOMIC DNA]</scope>
    <source>
        <strain evidence="3 4">OH2822_COT-296</strain>
    </source>
</reference>
<organism evidence="3 4">
    <name type="scientific">Arachnia propionica</name>
    <dbReference type="NCBI Taxonomy" id="1750"/>
    <lineage>
        <taxon>Bacteria</taxon>
        <taxon>Bacillati</taxon>
        <taxon>Actinomycetota</taxon>
        <taxon>Actinomycetes</taxon>
        <taxon>Propionibacteriales</taxon>
        <taxon>Propionibacteriaceae</taxon>
        <taxon>Arachnia</taxon>
    </lineage>
</organism>
<dbReference type="InterPro" id="IPR006311">
    <property type="entry name" value="TAT_signal"/>
</dbReference>
<dbReference type="Pfam" id="PF17991">
    <property type="entry name" value="Thioredoxin_10"/>
    <property type="match status" value="1"/>
</dbReference>
<gene>
    <name evidence="3" type="ORF">EII35_04610</name>
</gene>
<comment type="caution">
    <text evidence="3">The sequence shown here is derived from an EMBL/GenBank/DDBJ whole genome shotgun (WGS) entry which is preliminary data.</text>
</comment>